<evidence type="ECO:0000313" key="2">
    <source>
        <dbReference type="Proteomes" id="UP000318288"/>
    </source>
</evidence>
<dbReference type="EMBL" id="SJPW01000004">
    <property type="protein sequence ID" value="TWU54468.1"/>
    <property type="molecule type" value="Genomic_DNA"/>
</dbReference>
<gene>
    <name evidence="1" type="ORF">Poly51_31870</name>
</gene>
<keyword evidence="2" id="KW-1185">Reference proteome</keyword>
<protein>
    <submittedName>
        <fullName evidence="1">Uncharacterized protein</fullName>
    </submittedName>
</protein>
<dbReference type="Proteomes" id="UP000318288">
    <property type="component" value="Unassembled WGS sequence"/>
</dbReference>
<dbReference type="AlphaFoldDB" id="A0A5C6EZ83"/>
<accession>A0A5C6EZ83</accession>
<organism evidence="1 2">
    <name type="scientific">Rubripirellula tenax</name>
    <dbReference type="NCBI Taxonomy" id="2528015"/>
    <lineage>
        <taxon>Bacteria</taxon>
        <taxon>Pseudomonadati</taxon>
        <taxon>Planctomycetota</taxon>
        <taxon>Planctomycetia</taxon>
        <taxon>Pirellulales</taxon>
        <taxon>Pirellulaceae</taxon>
        <taxon>Rubripirellula</taxon>
    </lineage>
</organism>
<evidence type="ECO:0000313" key="1">
    <source>
        <dbReference type="EMBL" id="TWU54468.1"/>
    </source>
</evidence>
<sequence length="68" mass="7772">MVIRGRRIPVTRPAVLRNDQSLCGASKNQSESSVLGLPFDPFFESSMNFPGLAQNVHRKFLRCEVRFY</sequence>
<proteinExistence type="predicted"/>
<name>A0A5C6EZ83_9BACT</name>
<reference evidence="1 2" key="1">
    <citation type="submission" date="2019-02" db="EMBL/GenBank/DDBJ databases">
        <title>Deep-cultivation of Planctomycetes and their phenomic and genomic characterization uncovers novel biology.</title>
        <authorList>
            <person name="Wiegand S."/>
            <person name="Jogler M."/>
            <person name="Boedeker C."/>
            <person name="Pinto D."/>
            <person name="Vollmers J."/>
            <person name="Rivas-Marin E."/>
            <person name="Kohn T."/>
            <person name="Peeters S.H."/>
            <person name="Heuer A."/>
            <person name="Rast P."/>
            <person name="Oberbeckmann S."/>
            <person name="Bunk B."/>
            <person name="Jeske O."/>
            <person name="Meyerdierks A."/>
            <person name="Storesund J.E."/>
            <person name="Kallscheuer N."/>
            <person name="Luecker S."/>
            <person name="Lage O.M."/>
            <person name="Pohl T."/>
            <person name="Merkel B.J."/>
            <person name="Hornburger P."/>
            <person name="Mueller R.-W."/>
            <person name="Bruemmer F."/>
            <person name="Labrenz M."/>
            <person name="Spormann A.M."/>
            <person name="Op Den Camp H."/>
            <person name="Overmann J."/>
            <person name="Amann R."/>
            <person name="Jetten M.S.M."/>
            <person name="Mascher T."/>
            <person name="Medema M.H."/>
            <person name="Devos D.P."/>
            <person name="Kaster A.-K."/>
            <person name="Ovreas L."/>
            <person name="Rohde M."/>
            <person name="Galperin M.Y."/>
            <person name="Jogler C."/>
        </authorList>
    </citation>
    <scope>NUCLEOTIDE SEQUENCE [LARGE SCALE GENOMIC DNA]</scope>
    <source>
        <strain evidence="1 2">Poly51</strain>
    </source>
</reference>
<comment type="caution">
    <text evidence="1">The sequence shown here is derived from an EMBL/GenBank/DDBJ whole genome shotgun (WGS) entry which is preliminary data.</text>
</comment>